<evidence type="ECO:0000256" key="1">
    <source>
        <dbReference type="SAM" id="Phobius"/>
    </source>
</evidence>
<keyword evidence="1" id="KW-1133">Transmembrane helix</keyword>
<comment type="caution">
    <text evidence="2">The sequence shown here is derived from an EMBL/GenBank/DDBJ whole genome shotgun (WGS) entry which is preliminary data.</text>
</comment>
<name>A0A8J3I8F8_9CHLR</name>
<dbReference type="Proteomes" id="UP000597444">
    <property type="component" value="Unassembled WGS sequence"/>
</dbReference>
<dbReference type="AlphaFoldDB" id="A0A8J3I8F8"/>
<sequence length="50" mass="5361">MSGISLLARLSSSDRTLFVAVLVNYLILMVGYAGKQATNTKQPKAAEFAD</sequence>
<evidence type="ECO:0000313" key="2">
    <source>
        <dbReference type="EMBL" id="GHO90779.1"/>
    </source>
</evidence>
<evidence type="ECO:0000313" key="3">
    <source>
        <dbReference type="Proteomes" id="UP000597444"/>
    </source>
</evidence>
<gene>
    <name evidence="2" type="ORF">KSF_008270</name>
</gene>
<keyword evidence="3" id="KW-1185">Reference proteome</keyword>
<accession>A0A8J3I8F8</accession>
<reference evidence="2" key="1">
    <citation type="submission" date="2020-10" db="EMBL/GenBank/DDBJ databases">
        <title>Taxonomic study of unclassified bacteria belonging to the class Ktedonobacteria.</title>
        <authorList>
            <person name="Yabe S."/>
            <person name="Wang C.M."/>
            <person name="Zheng Y."/>
            <person name="Sakai Y."/>
            <person name="Cavaletti L."/>
            <person name="Monciardini P."/>
            <person name="Donadio S."/>
        </authorList>
    </citation>
    <scope>NUCLEOTIDE SEQUENCE</scope>
    <source>
        <strain evidence="2">ID150040</strain>
    </source>
</reference>
<keyword evidence="1" id="KW-0472">Membrane</keyword>
<dbReference type="RefSeq" id="WP_220201723.1">
    <property type="nucleotide sequence ID" value="NZ_BNJK01000001.1"/>
</dbReference>
<keyword evidence="1" id="KW-0812">Transmembrane</keyword>
<organism evidence="2 3">
    <name type="scientific">Reticulibacter mediterranei</name>
    <dbReference type="NCBI Taxonomy" id="2778369"/>
    <lineage>
        <taxon>Bacteria</taxon>
        <taxon>Bacillati</taxon>
        <taxon>Chloroflexota</taxon>
        <taxon>Ktedonobacteria</taxon>
        <taxon>Ktedonobacterales</taxon>
        <taxon>Reticulibacteraceae</taxon>
        <taxon>Reticulibacter</taxon>
    </lineage>
</organism>
<proteinExistence type="predicted"/>
<feature type="transmembrane region" description="Helical" evidence="1">
    <location>
        <begin position="16"/>
        <end position="34"/>
    </location>
</feature>
<dbReference type="EMBL" id="BNJK01000001">
    <property type="protein sequence ID" value="GHO90779.1"/>
    <property type="molecule type" value="Genomic_DNA"/>
</dbReference>
<protein>
    <submittedName>
        <fullName evidence="2">Uncharacterized protein</fullName>
    </submittedName>
</protein>